<feature type="domain" description="TGF-beta family profile" evidence="10">
    <location>
        <begin position="260"/>
        <end position="378"/>
    </location>
</feature>
<evidence type="ECO:0000256" key="5">
    <source>
        <dbReference type="ARBA" id="ARBA00023030"/>
    </source>
</evidence>
<keyword evidence="6" id="KW-1015">Disulfide bond</keyword>
<evidence type="ECO:0000256" key="7">
    <source>
        <dbReference type="ARBA" id="ARBA00023180"/>
    </source>
</evidence>
<evidence type="ECO:0000313" key="11">
    <source>
        <dbReference type="EMBL" id="CAJ0599291.1"/>
    </source>
</evidence>
<evidence type="ECO:0000256" key="9">
    <source>
        <dbReference type="SAM" id="MobiDB-lite"/>
    </source>
</evidence>
<dbReference type="SMART" id="SM00204">
    <property type="entry name" value="TGFB"/>
    <property type="match status" value="1"/>
</dbReference>
<proteinExistence type="inferred from homology"/>
<dbReference type="Gene3D" id="2.10.90.10">
    <property type="entry name" value="Cystine-knot cytokines"/>
    <property type="match status" value="1"/>
</dbReference>
<dbReference type="FunFam" id="2.10.90.10:FF:000012">
    <property type="entry name" value="Growth/differentiation factor 9 (Predicted)"/>
    <property type="match status" value="1"/>
</dbReference>
<evidence type="ECO:0000256" key="2">
    <source>
        <dbReference type="ARBA" id="ARBA00006656"/>
    </source>
</evidence>
<comment type="subcellular location">
    <subcellularLocation>
        <location evidence="1">Secreted</location>
    </subcellularLocation>
</comment>
<keyword evidence="5 8" id="KW-0339">Growth factor</keyword>
<dbReference type="PANTHER" id="PTHR11848">
    <property type="entry name" value="TGF-BETA FAMILY"/>
    <property type="match status" value="1"/>
</dbReference>
<dbReference type="InterPro" id="IPR029034">
    <property type="entry name" value="Cystine-knot_cytokine"/>
</dbReference>
<dbReference type="Gene3D" id="2.60.120.970">
    <property type="match status" value="1"/>
</dbReference>
<evidence type="ECO:0000256" key="1">
    <source>
        <dbReference type="ARBA" id="ARBA00004613"/>
    </source>
</evidence>
<dbReference type="GO" id="GO:0008083">
    <property type="term" value="F:growth factor activity"/>
    <property type="evidence" value="ECO:0007669"/>
    <property type="project" value="UniProtKB-KW"/>
</dbReference>
<dbReference type="PANTHER" id="PTHR11848:SF303">
    <property type="entry name" value="DAUER LARVA DEVELOPMENT REGULATORY GROWTH FACTOR DAF-7"/>
    <property type="match status" value="1"/>
</dbReference>
<dbReference type="PROSITE" id="PS51362">
    <property type="entry name" value="TGF_BETA_2"/>
    <property type="match status" value="1"/>
</dbReference>
<evidence type="ECO:0000259" key="10">
    <source>
        <dbReference type="PROSITE" id="PS51362"/>
    </source>
</evidence>
<evidence type="ECO:0000313" key="12">
    <source>
        <dbReference type="Proteomes" id="UP001176961"/>
    </source>
</evidence>
<sequence>MLVNRLRRSSCTNSSTMSSNSSRRYHRSSHSYRWLLFVCYLAAQMSCTTAAHPNCSEACLAEIAQIRLEDIKNRLLSSMGMQEPPKVDSVDLPPSAIEEMIEGLEEMDEKLEEDTAEKTFIIAVDPSEGLDRQTLVANFPVSMTTMMRKVAKAYLHVYLHVDRPLPEPEPIEVVVRERRLNGEVGDIVATKTVIIEKSDKIVVPLKSFDVERWWRSDPILGLYVVAMLDGQNIAVHPQEDRHARHTMFMSVTLDSSSSSRRKRSPAVCTPEDQEPGCCLYDLTVDFQQMGWNFIIAPHKYNAYMCRGDCTLSHPHVSRAGHTKVAKTGIITRQDATGTQGMCCHPAEYDAIRMIYMNADNQVTVARVPGMIARKCSCS</sequence>
<feature type="region of interest" description="Disordered" evidence="9">
    <location>
        <begin position="1"/>
        <end position="23"/>
    </location>
</feature>
<dbReference type="InterPro" id="IPR015615">
    <property type="entry name" value="TGF-beta-rel"/>
</dbReference>
<evidence type="ECO:0000256" key="8">
    <source>
        <dbReference type="RuleBase" id="RU000354"/>
    </source>
</evidence>
<evidence type="ECO:0000256" key="3">
    <source>
        <dbReference type="ARBA" id="ARBA00022525"/>
    </source>
</evidence>
<feature type="compositionally biased region" description="Low complexity" evidence="9">
    <location>
        <begin position="9"/>
        <end position="22"/>
    </location>
</feature>
<name>A0AA36GW77_CYLNA</name>
<dbReference type="EMBL" id="CATQJL010000223">
    <property type="protein sequence ID" value="CAJ0599291.1"/>
    <property type="molecule type" value="Genomic_DNA"/>
</dbReference>
<dbReference type="GO" id="GO:0005125">
    <property type="term" value="F:cytokine activity"/>
    <property type="evidence" value="ECO:0007669"/>
    <property type="project" value="TreeGrafter"/>
</dbReference>
<organism evidence="11 12">
    <name type="scientific">Cylicocyclus nassatus</name>
    <name type="common">Nematode worm</name>
    <dbReference type="NCBI Taxonomy" id="53992"/>
    <lineage>
        <taxon>Eukaryota</taxon>
        <taxon>Metazoa</taxon>
        <taxon>Ecdysozoa</taxon>
        <taxon>Nematoda</taxon>
        <taxon>Chromadorea</taxon>
        <taxon>Rhabditida</taxon>
        <taxon>Rhabditina</taxon>
        <taxon>Rhabditomorpha</taxon>
        <taxon>Strongyloidea</taxon>
        <taxon>Strongylidae</taxon>
        <taxon>Cylicocyclus</taxon>
    </lineage>
</organism>
<dbReference type="CDD" id="cd19378">
    <property type="entry name" value="TGF_beta_DAF7"/>
    <property type="match status" value="1"/>
</dbReference>
<evidence type="ECO:0000256" key="6">
    <source>
        <dbReference type="ARBA" id="ARBA00023157"/>
    </source>
</evidence>
<evidence type="ECO:0000256" key="4">
    <source>
        <dbReference type="ARBA" id="ARBA00022729"/>
    </source>
</evidence>
<accession>A0AA36GW77</accession>
<keyword evidence="12" id="KW-1185">Reference proteome</keyword>
<dbReference type="AlphaFoldDB" id="A0AA36GW77"/>
<dbReference type="InterPro" id="IPR017948">
    <property type="entry name" value="TGFb_CS"/>
</dbReference>
<dbReference type="SUPFAM" id="SSF57501">
    <property type="entry name" value="Cystine-knot cytokines"/>
    <property type="match status" value="1"/>
</dbReference>
<protein>
    <recommendedName>
        <fullName evidence="10">TGF-beta family profile domain-containing protein</fullName>
    </recommendedName>
</protein>
<gene>
    <name evidence="11" type="ORF">CYNAS_LOCUS11274</name>
</gene>
<comment type="similarity">
    <text evidence="2 8">Belongs to the TGF-beta family.</text>
</comment>
<reference evidence="11" key="1">
    <citation type="submission" date="2023-07" db="EMBL/GenBank/DDBJ databases">
        <authorList>
            <consortium name="CYATHOMIX"/>
        </authorList>
    </citation>
    <scope>NUCLEOTIDE SEQUENCE</scope>
    <source>
        <strain evidence="11">N/A</strain>
    </source>
</reference>
<dbReference type="PROSITE" id="PS00250">
    <property type="entry name" value="TGF_BETA_1"/>
    <property type="match status" value="1"/>
</dbReference>
<keyword evidence="4" id="KW-0732">Signal</keyword>
<comment type="caution">
    <text evidence="11">The sequence shown here is derived from an EMBL/GenBank/DDBJ whole genome shotgun (WGS) entry which is preliminary data.</text>
</comment>
<keyword evidence="7" id="KW-0325">Glycoprotein</keyword>
<dbReference type="InterPro" id="IPR001839">
    <property type="entry name" value="TGF-b_C"/>
</dbReference>
<dbReference type="GO" id="GO:0005615">
    <property type="term" value="C:extracellular space"/>
    <property type="evidence" value="ECO:0007669"/>
    <property type="project" value="TreeGrafter"/>
</dbReference>
<dbReference type="Proteomes" id="UP001176961">
    <property type="component" value="Unassembled WGS sequence"/>
</dbReference>
<dbReference type="Pfam" id="PF00019">
    <property type="entry name" value="TGF_beta"/>
    <property type="match status" value="1"/>
</dbReference>
<keyword evidence="3" id="KW-0964">Secreted</keyword>